<dbReference type="AlphaFoldDB" id="A0A3E2HR70"/>
<protein>
    <recommendedName>
        <fullName evidence="5">PXA domain-containing protein</fullName>
    </recommendedName>
</protein>
<feature type="compositionally biased region" description="Low complexity" evidence="3">
    <location>
        <begin position="61"/>
        <end position="71"/>
    </location>
</feature>
<evidence type="ECO:0000313" key="6">
    <source>
        <dbReference type="EMBL" id="RFU35792.1"/>
    </source>
</evidence>
<evidence type="ECO:0000256" key="3">
    <source>
        <dbReference type="SAM" id="MobiDB-lite"/>
    </source>
</evidence>
<accession>A0A3E2HR70</accession>
<proteinExistence type="predicted"/>
<dbReference type="PANTHER" id="PTHR22999">
    <property type="entry name" value="PX SERINE/THREONINE KINASE PXK"/>
    <property type="match status" value="1"/>
</dbReference>
<feature type="non-terminal residue" evidence="6">
    <location>
        <position position="485"/>
    </location>
</feature>
<dbReference type="InterPro" id="IPR003114">
    <property type="entry name" value="Phox_assoc"/>
</dbReference>
<keyword evidence="2" id="KW-0963">Cytoplasm</keyword>
<reference evidence="6 7" key="1">
    <citation type="submission" date="2018-05" db="EMBL/GenBank/DDBJ databases">
        <title>Draft genome sequence of Scytalidium lignicola DSM 105466, a ubiquitous saprotrophic fungus.</title>
        <authorList>
            <person name="Buettner E."/>
            <person name="Gebauer A.M."/>
            <person name="Hofrichter M."/>
            <person name="Liers C."/>
            <person name="Kellner H."/>
        </authorList>
    </citation>
    <scope>NUCLEOTIDE SEQUENCE [LARGE SCALE GENOMIC DNA]</scope>
    <source>
        <strain evidence="6 7">DSM 105466</strain>
    </source>
</reference>
<evidence type="ECO:0000256" key="1">
    <source>
        <dbReference type="ARBA" id="ARBA00004496"/>
    </source>
</evidence>
<dbReference type="PANTHER" id="PTHR22999:SF23">
    <property type="entry name" value="SORTING NEXIN-16"/>
    <property type="match status" value="1"/>
</dbReference>
<keyword evidence="7" id="KW-1185">Reference proteome</keyword>
<name>A0A3E2HR70_SCYLI</name>
<dbReference type="PROSITE" id="PS51207">
    <property type="entry name" value="PXA"/>
    <property type="match status" value="1"/>
</dbReference>
<dbReference type="EMBL" id="NCSJ02000005">
    <property type="protein sequence ID" value="RFU35792.1"/>
    <property type="molecule type" value="Genomic_DNA"/>
</dbReference>
<dbReference type="Pfam" id="PF02194">
    <property type="entry name" value="PXA"/>
    <property type="match status" value="1"/>
</dbReference>
<organism evidence="6 7">
    <name type="scientific">Scytalidium lignicola</name>
    <name type="common">Hyphomycete</name>
    <dbReference type="NCBI Taxonomy" id="5539"/>
    <lineage>
        <taxon>Eukaryota</taxon>
        <taxon>Fungi</taxon>
        <taxon>Dikarya</taxon>
        <taxon>Ascomycota</taxon>
        <taxon>Pezizomycotina</taxon>
        <taxon>Leotiomycetes</taxon>
        <taxon>Leotiomycetes incertae sedis</taxon>
        <taxon>Scytalidium</taxon>
    </lineage>
</organism>
<feature type="region of interest" description="Disordered" evidence="3">
    <location>
        <begin position="1"/>
        <end position="22"/>
    </location>
</feature>
<dbReference type="GO" id="GO:0045022">
    <property type="term" value="P:early endosome to late endosome transport"/>
    <property type="evidence" value="ECO:0007669"/>
    <property type="project" value="TreeGrafter"/>
</dbReference>
<comment type="caution">
    <text evidence="6">The sequence shown here is derived from an EMBL/GenBank/DDBJ whole genome shotgun (WGS) entry which is preliminary data.</text>
</comment>
<sequence>MSRPPPRLKPPSASHSPSPSPISIPILLPIPIPSSSSNSSTSDRTTLLLIRRTLCPSSSHNNNNNNNNNTNPSDITNKGRNNTTPAPTAIDELLPPLTSSNDVDLQLYAFIAIIIREFVNTWYGKITPDQGFVEEVVRIIAHCTRGLEQRLRKVDLESLVFDELPELVEMHVKAYRTAHHQCHPPIEPNPRQIYHCLWPLPALSPVPDKHNPDPAIVEDQAENEAAYRQLLVQGVLAILLPTEDLENECLTSLVSQILSEMILGGGIGGKASEPWLLWEAFTKIAETIQAHMPKSKAEVRARRSKSLSIRDAKNLDYLHDAATTTTTTGAEKGLDSKVATVGSKSFMTGKNWSFQKTFWLILQYLFVGFAAIRFVIITIANSSSLPSRIPSSTRRGESTSSSASESRAAKSTSTETSSTSSGGRTPPLKVPIVKMKIWTCLSSLLLLDARMPWLSATIAMLQWGALIGPGQIANTDGTIDRYVRG</sequence>
<dbReference type="GO" id="GO:0005770">
    <property type="term" value="C:late endosome"/>
    <property type="evidence" value="ECO:0007669"/>
    <property type="project" value="TreeGrafter"/>
</dbReference>
<dbReference type="SMART" id="SM00313">
    <property type="entry name" value="PXA"/>
    <property type="match status" value="1"/>
</dbReference>
<keyword evidence="4" id="KW-1133">Transmembrane helix</keyword>
<evidence type="ECO:0000256" key="2">
    <source>
        <dbReference type="ARBA" id="ARBA00022490"/>
    </source>
</evidence>
<dbReference type="Proteomes" id="UP000258309">
    <property type="component" value="Unassembled WGS sequence"/>
</dbReference>
<evidence type="ECO:0000313" key="7">
    <source>
        <dbReference type="Proteomes" id="UP000258309"/>
    </source>
</evidence>
<dbReference type="GO" id="GO:0035091">
    <property type="term" value="F:phosphatidylinositol binding"/>
    <property type="evidence" value="ECO:0007669"/>
    <property type="project" value="TreeGrafter"/>
</dbReference>
<feature type="non-terminal residue" evidence="6">
    <location>
        <position position="1"/>
    </location>
</feature>
<keyword evidence="4" id="KW-0472">Membrane</keyword>
<feature type="region of interest" description="Disordered" evidence="3">
    <location>
        <begin position="386"/>
        <end position="425"/>
    </location>
</feature>
<evidence type="ECO:0000259" key="5">
    <source>
        <dbReference type="PROSITE" id="PS51207"/>
    </source>
</evidence>
<keyword evidence="4" id="KW-0812">Transmembrane</keyword>
<dbReference type="STRING" id="5539.A0A3E2HR70"/>
<feature type="domain" description="PXA" evidence="5">
    <location>
        <begin position="100"/>
        <end position="289"/>
    </location>
</feature>
<feature type="transmembrane region" description="Helical" evidence="4">
    <location>
        <begin position="357"/>
        <end position="380"/>
    </location>
</feature>
<comment type="subcellular location">
    <subcellularLocation>
        <location evidence="1">Cytoplasm</location>
    </subcellularLocation>
</comment>
<dbReference type="OMA" id="YRIFGMA"/>
<feature type="compositionally biased region" description="Polar residues" evidence="3">
    <location>
        <begin position="72"/>
        <end position="86"/>
    </location>
</feature>
<dbReference type="OrthoDB" id="5582218at2759"/>
<evidence type="ECO:0000256" key="4">
    <source>
        <dbReference type="SAM" id="Phobius"/>
    </source>
</evidence>
<feature type="region of interest" description="Disordered" evidence="3">
    <location>
        <begin position="55"/>
        <end position="95"/>
    </location>
</feature>
<dbReference type="InterPro" id="IPR051837">
    <property type="entry name" value="SortingNexin/PXDomain-PKLike"/>
</dbReference>
<dbReference type="GO" id="GO:0005769">
    <property type="term" value="C:early endosome"/>
    <property type="evidence" value="ECO:0007669"/>
    <property type="project" value="TreeGrafter"/>
</dbReference>
<gene>
    <name evidence="6" type="ORF">B7463_g619</name>
</gene>